<dbReference type="AlphaFoldDB" id="A0A7X6DMQ4"/>
<dbReference type="EMBL" id="VTOW01000001">
    <property type="protein sequence ID" value="NKE70078.1"/>
    <property type="molecule type" value="Genomic_DNA"/>
</dbReference>
<dbReference type="InterPro" id="IPR015421">
    <property type="entry name" value="PyrdxlP-dep_Trfase_major"/>
</dbReference>
<evidence type="ECO:0000256" key="3">
    <source>
        <dbReference type="ARBA" id="ARBA00022679"/>
    </source>
</evidence>
<dbReference type="CDD" id="cd00610">
    <property type="entry name" value="OAT_like"/>
    <property type="match status" value="1"/>
</dbReference>
<comment type="similarity">
    <text evidence="5">Belongs to the class-III pyridoxal-phosphate-dependent aminotransferase family.</text>
</comment>
<dbReference type="RefSeq" id="WP_168058344.1">
    <property type="nucleotide sequence ID" value="NZ_VTOW01000001.1"/>
</dbReference>
<dbReference type="InterPro" id="IPR005814">
    <property type="entry name" value="Aminotrans_3"/>
</dbReference>
<evidence type="ECO:0000256" key="4">
    <source>
        <dbReference type="ARBA" id="ARBA00022898"/>
    </source>
</evidence>
<dbReference type="GO" id="GO:0030170">
    <property type="term" value="F:pyridoxal phosphate binding"/>
    <property type="evidence" value="ECO:0007669"/>
    <property type="project" value="InterPro"/>
</dbReference>
<dbReference type="InterPro" id="IPR050103">
    <property type="entry name" value="Class-III_PLP-dep_AT"/>
</dbReference>
<proteinExistence type="inferred from homology"/>
<dbReference type="Gene3D" id="3.90.1150.10">
    <property type="entry name" value="Aspartate Aminotransferase, domain 1"/>
    <property type="match status" value="1"/>
</dbReference>
<evidence type="ECO:0000313" key="6">
    <source>
        <dbReference type="EMBL" id="NKE70078.1"/>
    </source>
</evidence>
<keyword evidence="7" id="KW-1185">Reference proteome</keyword>
<dbReference type="PROSITE" id="PS00600">
    <property type="entry name" value="AA_TRANSFER_CLASS_3"/>
    <property type="match status" value="1"/>
</dbReference>
<protein>
    <submittedName>
        <fullName evidence="6">Aspartate aminotransferase family protein</fullName>
    </submittedName>
</protein>
<dbReference type="GO" id="GO:0008483">
    <property type="term" value="F:transaminase activity"/>
    <property type="evidence" value="ECO:0007669"/>
    <property type="project" value="UniProtKB-KW"/>
</dbReference>
<keyword evidence="4 5" id="KW-0663">Pyridoxal phosphate</keyword>
<evidence type="ECO:0000256" key="1">
    <source>
        <dbReference type="ARBA" id="ARBA00001933"/>
    </source>
</evidence>
<evidence type="ECO:0000256" key="2">
    <source>
        <dbReference type="ARBA" id="ARBA00022576"/>
    </source>
</evidence>
<organism evidence="6 7">
    <name type="scientific">Candidatus Manganitrophus noduliformans</name>
    <dbReference type="NCBI Taxonomy" id="2606439"/>
    <lineage>
        <taxon>Bacteria</taxon>
        <taxon>Pseudomonadati</taxon>
        <taxon>Nitrospirota</taxon>
        <taxon>Nitrospiria</taxon>
        <taxon>Candidatus Troglogloeales</taxon>
        <taxon>Candidatus Manganitrophaceae</taxon>
        <taxon>Candidatus Manganitrophus</taxon>
    </lineage>
</organism>
<dbReference type="PIRSF" id="PIRSF000521">
    <property type="entry name" value="Transaminase_4ab_Lys_Orn"/>
    <property type="match status" value="1"/>
</dbReference>
<dbReference type="Proteomes" id="UP000534783">
    <property type="component" value="Unassembled WGS sequence"/>
</dbReference>
<accession>A0A7X6DMQ4</accession>
<dbReference type="PANTHER" id="PTHR11986:SF79">
    <property type="entry name" value="ACETYLORNITHINE AMINOTRANSFERASE, MITOCHONDRIAL"/>
    <property type="match status" value="1"/>
</dbReference>
<dbReference type="GO" id="GO:0042802">
    <property type="term" value="F:identical protein binding"/>
    <property type="evidence" value="ECO:0007669"/>
    <property type="project" value="TreeGrafter"/>
</dbReference>
<reference evidence="6 7" key="1">
    <citation type="journal article" date="2020" name="Nature">
        <title>Bacterial chemolithoautotrophy via manganese oxidation.</title>
        <authorList>
            <person name="Yu H."/>
            <person name="Leadbetter J.R."/>
        </authorList>
    </citation>
    <scope>NUCLEOTIDE SEQUENCE [LARGE SCALE GENOMIC DNA]</scope>
    <source>
        <strain evidence="6 7">Mn-1</strain>
    </source>
</reference>
<dbReference type="Pfam" id="PF00202">
    <property type="entry name" value="Aminotran_3"/>
    <property type="match status" value="1"/>
</dbReference>
<dbReference type="FunFam" id="3.40.640.10:FF:000004">
    <property type="entry name" value="Acetylornithine aminotransferase"/>
    <property type="match status" value="1"/>
</dbReference>
<name>A0A7X6DMQ4_9BACT</name>
<dbReference type="InterPro" id="IPR015422">
    <property type="entry name" value="PyrdxlP-dep_Trfase_small"/>
</dbReference>
<dbReference type="SUPFAM" id="SSF53383">
    <property type="entry name" value="PLP-dependent transferases"/>
    <property type="match status" value="1"/>
</dbReference>
<dbReference type="Gene3D" id="3.40.640.10">
    <property type="entry name" value="Type I PLP-dependent aspartate aminotransferase-like (Major domain)"/>
    <property type="match status" value="1"/>
</dbReference>
<sequence>MTSLRRRFRRYVCQTSPHPIGLEIDRASGSYLYTTDGKAYLDFISGIGVANIGHTNRAVVKAVKTQAERYLHVMVYGEYIQSPQVELATRLAQCLPKNLSQVYFTNSGTEANEGALKLAKKWTGRKRLISFEGSFHGDTHGACSVTGREIYRKPFEPLLPGVAFLPFNDLDALKQIDDSVAAVITEPIQGEGGMRIPDDRFLPALRARCTEAGALLIFDEVQTGFGRTGKLFAMEHSETVPDILTVAKSMGGGMPLGAFISSPAIMKSLSVDPPLSHVTTFGGHPVCCAAGLASLNFIVENDLPGRAKMMGEKLQAALRKLGRECDAIRAVRGKGLMIGLELASPEQTARFVQRCLKAGLILGWTLHTNTVVRIAPPLTLSEKDLREGLRIIEKALKK</sequence>
<comment type="cofactor">
    <cofactor evidence="1">
        <name>pyridoxal 5'-phosphate</name>
        <dbReference type="ChEBI" id="CHEBI:597326"/>
    </cofactor>
</comment>
<keyword evidence="2 6" id="KW-0032">Aminotransferase</keyword>
<keyword evidence="3 6" id="KW-0808">Transferase</keyword>
<evidence type="ECO:0000256" key="5">
    <source>
        <dbReference type="RuleBase" id="RU003560"/>
    </source>
</evidence>
<dbReference type="InterPro" id="IPR015424">
    <property type="entry name" value="PyrdxlP-dep_Trfase"/>
</dbReference>
<dbReference type="PANTHER" id="PTHR11986">
    <property type="entry name" value="AMINOTRANSFERASE CLASS III"/>
    <property type="match status" value="1"/>
</dbReference>
<dbReference type="InterPro" id="IPR049704">
    <property type="entry name" value="Aminotrans_3_PPA_site"/>
</dbReference>
<evidence type="ECO:0000313" key="7">
    <source>
        <dbReference type="Proteomes" id="UP000534783"/>
    </source>
</evidence>
<comment type="caution">
    <text evidence="6">The sequence shown here is derived from an EMBL/GenBank/DDBJ whole genome shotgun (WGS) entry which is preliminary data.</text>
</comment>
<gene>
    <name evidence="6" type="ORF">MNODULE_04880</name>
</gene>